<gene>
    <name evidence="3" type="ORF">GCM10010991_31310</name>
</gene>
<keyword evidence="1" id="KW-0472">Membrane</keyword>
<dbReference type="Pfam" id="PF07811">
    <property type="entry name" value="TadE"/>
    <property type="match status" value="1"/>
</dbReference>
<sequence>MFGPGILRFAKRFIRHENGGVTIEAVLWMPVFVALLCLVADASLIFGRQAEVLRVVQDANRAMSVGKFGTDGDTDATDVAEAYIKDRINGLAPNATVDTTVTSGVIRTVVTIPSSDLTANTPIGFLDSLTIEVAAEHLSEA</sequence>
<dbReference type="InterPro" id="IPR012495">
    <property type="entry name" value="TadE-like_dom"/>
</dbReference>
<reference evidence="3 4" key="1">
    <citation type="journal article" date="2014" name="Int. J. Syst. Evol. Microbiol.">
        <title>Complete genome sequence of Corynebacterium casei LMG S-19264T (=DSM 44701T), isolated from a smear-ripened cheese.</title>
        <authorList>
            <consortium name="US DOE Joint Genome Institute (JGI-PGF)"/>
            <person name="Walter F."/>
            <person name="Albersmeier A."/>
            <person name="Kalinowski J."/>
            <person name="Ruckert C."/>
        </authorList>
    </citation>
    <scope>NUCLEOTIDE SEQUENCE [LARGE SCALE GENOMIC DNA]</scope>
    <source>
        <strain evidence="3 4">CGMCC 1.7029</strain>
    </source>
</reference>
<dbReference type="OrthoDB" id="7873328at2"/>
<feature type="domain" description="TadE-like" evidence="2">
    <location>
        <begin position="19"/>
        <end position="59"/>
    </location>
</feature>
<dbReference type="Proteomes" id="UP000598196">
    <property type="component" value="Unassembled WGS sequence"/>
</dbReference>
<dbReference type="AlphaFoldDB" id="A0A917YME2"/>
<evidence type="ECO:0000259" key="2">
    <source>
        <dbReference type="Pfam" id="PF07811"/>
    </source>
</evidence>
<evidence type="ECO:0000313" key="4">
    <source>
        <dbReference type="Proteomes" id="UP000598196"/>
    </source>
</evidence>
<accession>A0A917YME2</accession>
<feature type="transmembrane region" description="Helical" evidence="1">
    <location>
        <begin position="25"/>
        <end position="46"/>
    </location>
</feature>
<dbReference type="RefSeq" id="WP_146287821.1">
    <property type="nucleotide sequence ID" value="NZ_BMLP01000007.1"/>
</dbReference>
<organism evidence="3 4">
    <name type="scientific">Gemmobacter aquaticus</name>
    <dbReference type="NCBI Taxonomy" id="490185"/>
    <lineage>
        <taxon>Bacteria</taxon>
        <taxon>Pseudomonadati</taxon>
        <taxon>Pseudomonadota</taxon>
        <taxon>Alphaproteobacteria</taxon>
        <taxon>Rhodobacterales</taxon>
        <taxon>Paracoccaceae</taxon>
        <taxon>Gemmobacter</taxon>
    </lineage>
</organism>
<protein>
    <recommendedName>
        <fullName evidence="2">TadE-like domain-containing protein</fullName>
    </recommendedName>
</protein>
<keyword evidence="4" id="KW-1185">Reference proteome</keyword>
<evidence type="ECO:0000256" key="1">
    <source>
        <dbReference type="SAM" id="Phobius"/>
    </source>
</evidence>
<keyword evidence="1" id="KW-0812">Transmembrane</keyword>
<evidence type="ECO:0000313" key="3">
    <source>
        <dbReference type="EMBL" id="GGO36773.1"/>
    </source>
</evidence>
<name>A0A917YME2_9RHOB</name>
<dbReference type="EMBL" id="BMLP01000007">
    <property type="protein sequence ID" value="GGO36773.1"/>
    <property type="molecule type" value="Genomic_DNA"/>
</dbReference>
<keyword evidence="1" id="KW-1133">Transmembrane helix</keyword>
<proteinExistence type="predicted"/>
<comment type="caution">
    <text evidence="3">The sequence shown here is derived from an EMBL/GenBank/DDBJ whole genome shotgun (WGS) entry which is preliminary data.</text>
</comment>